<organism evidence="1 2">
    <name type="scientific">Candidatus Nitrospira nitrificans</name>
    <dbReference type="NCBI Taxonomy" id="1742973"/>
    <lineage>
        <taxon>Bacteria</taxon>
        <taxon>Pseudomonadati</taxon>
        <taxon>Nitrospirota</taxon>
        <taxon>Nitrospiria</taxon>
        <taxon>Nitrospirales</taxon>
        <taxon>Nitrospiraceae</taxon>
        <taxon>Nitrospira</taxon>
    </lineage>
</organism>
<keyword evidence="2" id="KW-1185">Reference proteome</keyword>
<protein>
    <submittedName>
        <fullName evidence="1">Uncharacterized protein</fullName>
    </submittedName>
</protein>
<reference evidence="2" key="1">
    <citation type="submission" date="2015-10" db="EMBL/GenBank/DDBJ databases">
        <authorList>
            <person name="Luecker S."/>
            <person name="Luecker S."/>
        </authorList>
    </citation>
    <scope>NUCLEOTIDE SEQUENCE [LARGE SCALE GENOMIC DNA]</scope>
</reference>
<gene>
    <name evidence="1" type="ORF">COMA2_20513</name>
</gene>
<proteinExistence type="predicted"/>
<name>A0A0S4LH60_9BACT</name>
<dbReference type="EMBL" id="CZPZ01000012">
    <property type="protein sequence ID" value="CUS35912.1"/>
    <property type="molecule type" value="Genomic_DNA"/>
</dbReference>
<dbReference type="AlphaFoldDB" id="A0A0S4LH60"/>
<dbReference type="Proteomes" id="UP000198736">
    <property type="component" value="Unassembled WGS sequence"/>
</dbReference>
<evidence type="ECO:0000313" key="2">
    <source>
        <dbReference type="Proteomes" id="UP000198736"/>
    </source>
</evidence>
<sequence>MFGYLEIRLDLRQDKDAHSELSDSSVLVIHEVGVHYRNSCSNYQHPHLVHGLRFQSSAGSAPEVFRPPLLDRKFRRARGPTDSS</sequence>
<evidence type="ECO:0000313" key="1">
    <source>
        <dbReference type="EMBL" id="CUS35912.1"/>
    </source>
</evidence>
<accession>A0A0S4LH60</accession>